<dbReference type="AlphaFoldDB" id="A0A1M6MYP9"/>
<dbReference type="PROSITE" id="PS00062">
    <property type="entry name" value="ALDOKETO_REDUCTASE_2"/>
    <property type="match status" value="1"/>
</dbReference>
<dbReference type="SUPFAM" id="SSF51430">
    <property type="entry name" value="NAD(P)-linked oxidoreductase"/>
    <property type="match status" value="1"/>
</dbReference>
<evidence type="ECO:0000256" key="5">
    <source>
        <dbReference type="PIRSR" id="PIRSR000097-2"/>
    </source>
</evidence>
<evidence type="ECO:0000256" key="6">
    <source>
        <dbReference type="PIRSR" id="PIRSR000097-3"/>
    </source>
</evidence>
<feature type="binding site" evidence="5">
    <location>
        <position position="114"/>
    </location>
    <ligand>
        <name>substrate</name>
    </ligand>
</feature>
<dbReference type="Gene3D" id="3.20.20.100">
    <property type="entry name" value="NADP-dependent oxidoreductase domain"/>
    <property type="match status" value="1"/>
</dbReference>
<comment type="similarity">
    <text evidence="1">Belongs to the aldo/keto reductase family.</text>
</comment>
<dbReference type="Pfam" id="PF00248">
    <property type="entry name" value="Aldo_ket_red"/>
    <property type="match status" value="2"/>
</dbReference>
<evidence type="ECO:0000256" key="1">
    <source>
        <dbReference type="ARBA" id="ARBA00007905"/>
    </source>
</evidence>
<dbReference type="PIRSF" id="PIRSF000097">
    <property type="entry name" value="AKR"/>
    <property type="match status" value="1"/>
</dbReference>
<keyword evidence="2" id="KW-0521">NADP</keyword>
<dbReference type="InterPro" id="IPR036812">
    <property type="entry name" value="NAD(P)_OxRdtase_dom_sf"/>
</dbReference>
<organism evidence="8 9">
    <name type="scientific">Alicyclobacillus tolerans</name>
    <dbReference type="NCBI Taxonomy" id="90970"/>
    <lineage>
        <taxon>Bacteria</taxon>
        <taxon>Bacillati</taxon>
        <taxon>Bacillota</taxon>
        <taxon>Bacilli</taxon>
        <taxon>Bacillales</taxon>
        <taxon>Alicyclobacillaceae</taxon>
        <taxon>Alicyclobacillus</taxon>
    </lineage>
</organism>
<dbReference type="STRING" id="1830138.SAMN05443507_10513"/>
<sequence>MTSINSLTSTAKLNNGVEMPYVGLGVWQSKQGGEVENAVRAALELGYRHIDTAAAYGNEEGVGQAIRDSGVAREEIFITTKLWNNSHGYEKALQAFEVSRKKLGVDYVDLYLIHWAIEGKYLESWRAFEKLLKDGYVRAIGVSNFEPKHLQDIMNHFEVVPAVNQVEFHPYLTQRELYEFCRPHHIQLEAWSPLMRGGELLNHPLILRLAEKYSKTPAQIVLRWDLQQEVVTIPKSVRRERIAENAQLFDFQLSQEEVAEITALNRNQRSFEYDPNHVDWGLE</sequence>
<dbReference type="PROSITE" id="PS00798">
    <property type="entry name" value="ALDOKETO_REDUCTASE_1"/>
    <property type="match status" value="1"/>
</dbReference>
<dbReference type="OrthoDB" id="9804790at2"/>
<dbReference type="InterPro" id="IPR020471">
    <property type="entry name" value="AKR"/>
</dbReference>
<keyword evidence="9" id="KW-1185">Reference proteome</keyword>
<evidence type="ECO:0000313" key="8">
    <source>
        <dbReference type="EMBL" id="SHJ88611.1"/>
    </source>
</evidence>
<feature type="site" description="Lowers pKa of active site Tyr" evidence="6">
    <location>
        <position position="81"/>
    </location>
</feature>
<gene>
    <name evidence="8" type="ORF">SAMN05443507_10513</name>
</gene>
<keyword evidence="3" id="KW-0560">Oxidoreductase</keyword>
<feature type="domain" description="NADP-dependent oxidoreductase" evidence="7">
    <location>
        <begin position="207"/>
        <end position="265"/>
    </location>
</feature>
<feature type="domain" description="NADP-dependent oxidoreductase" evidence="7">
    <location>
        <begin position="23"/>
        <end position="197"/>
    </location>
</feature>
<protein>
    <submittedName>
        <fullName evidence="8">Aldo/keto reductase</fullName>
    </submittedName>
</protein>
<dbReference type="GO" id="GO:0016616">
    <property type="term" value="F:oxidoreductase activity, acting on the CH-OH group of donors, NAD or NADP as acceptor"/>
    <property type="evidence" value="ECO:0007669"/>
    <property type="project" value="UniProtKB-ARBA"/>
</dbReference>
<dbReference type="FunFam" id="3.20.20.100:FF:000015">
    <property type="entry name" value="Oxidoreductase, aldo/keto reductase family"/>
    <property type="match status" value="1"/>
</dbReference>
<dbReference type="PANTHER" id="PTHR43827:SF3">
    <property type="entry name" value="NADP-DEPENDENT OXIDOREDUCTASE DOMAIN-CONTAINING PROTEIN"/>
    <property type="match status" value="1"/>
</dbReference>
<dbReference type="EMBL" id="FRAF01000005">
    <property type="protein sequence ID" value="SHJ88611.1"/>
    <property type="molecule type" value="Genomic_DNA"/>
</dbReference>
<feature type="active site" description="Proton donor" evidence="4">
    <location>
        <position position="56"/>
    </location>
</feature>
<dbReference type="PANTHER" id="PTHR43827">
    <property type="entry name" value="2,5-DIKETO-D-GLUCONIC ACID REDUCTASE"/>
    <property type="match status" value="1"/>
</dbReference>
<evidence type="ECO:0000259" key="7">
    <source>
        <dbReference type="Pfam" id="PF00248"/>
    </source>
</evidence>
<dbReference type="InterPro" id="IPR018170">
    <property type="entry name" value="Aldo/ket_reductase_CS"/>
</dbReference>
<dbReference type="InterPro" id="IPR023210">
    <property type="entry name" value="NADP_OxRdtase_dom"/>
</dbReference>
<name>A0A1M6MYP9_9BACL</name>
<evidence type="ECO:0000256" key="2">
    <source>
        <dbReference type="ARBA" id="ARBA00022857"/>
    </source>
</evidence>
<evidence type="ECO:0000313" key="9">
    <source>
        <dbReference type="Proteomes" id="UP000184016"/>
    </source>
</evidence>
<evidence type="ECO:0000256" key="4">
    <source>
        <dbReference type="PIRSR" id="PIRSR000097-1"/>
    </source>
</evidence>
<proteinExistence type="inferred from homology"/>
<reference evidence="9" key="1">
    <citation type="submission" date="2016-11" db="EMBL/GenBank/DDBJ databases">
        <authorList>
            <person name="Varghese N."/>
            <person name="Submissions S."/>
        </authorList>
    </citation>
    <scope>NUCLEOTIDE SEQUENCE [LARGE SCALE GENOMIC DNA]</scope>
    <source>
        <strain evidence="9">USBA-503</strain>
    </source>
</reference>
<accession>A0A1M6MYP9</accession>
<dbReference type="Proteomes" id="UP000184016">
    <property type="component" value="Unassembled WGS sequence"/>
</dbReference>
<evidence type="ECO:0000256" key="3">
    <source>
        <dbReference type="ARBA" id="ARBA00023002"/>
    </source>
</evidence>
<dbReference type="PRINTS" id="PR00069">
    <property type="entry name" value="ALDKETRDTASE"/>
</dbReference>